<dbReference type="RefSeq" id="WP_353983926.1">
    <property type="nucleotide sequence ID" value="NZ_JBEWLY010000013.1"/>
</dbReference>
<dbReference type="InterPro" id="IPR029063">
    <property type="entry name" value="SAM-dependent_MTases_sf"/>
</dbReference>
<dbReference type="Gene3D" id="3.40.50.150">
    <property type="entry name" value="Vaccinia Virus protein VP39"/>
    <property type="match status" value="1"/>
</dbReference>
<dbReference type="EMBL" id="JBEWLY010000013">
    <property type="protein sequence ID" value="MET1755470.1"/>
    <property type="molecule type" value="Genomic_DNA"/>
</dbReference>
<dbReference type="InterPro" id="IPR010342">
    <property type="entry name" value="DUF938"/>
</dbReference>
<proteinExistence type="predicted"/>
<dbReference type="Proteomes" id="UP001548713">
    <property type="component" value="Unassembled WGS sequence"/>
</dbReference>
<organism evidence="1 2">
    <name type="scientific">Novosphingobium kalidii</name>
    <dbReference type="NCBI Taxonomy" id="3230299"/>
    <lineage>
        <taxon>Bacteria</taxon>
        <taxon>Pseudomonadati</taxon>
        <taxon>Pseudomonadota</taxon>
        <taxon>Alphaproteobacteria</taxon>
        <taxon>Sphingomonadales</taxon>
        <taxon>Sphingomonadaceae</taxon>
        <taxon>Novosphingobium</taxon>
    </lineage>
</organism>
<dbReference type="PANTHER" id="PTHR20974:SF0">
    <property type="entry name" value="UPF0585 PROTEIN CG18661"/>
    <property type="match status" value="1"/>
</dbReference>
<sequence>MHDARRQAPAVARNRDSILQVLRDTLPPQGLIVEVASGTGEHALHFARELPGLTWQPTDPSPEARASIAAWRLAHPSANLLEPLALDAADPDWPVERADALLCINMVHISPWEATVGLMAGARRLLAKGAPLLLYGPYRRGDRPLETSNAAFDADLKARDPRWGLRELDDVSELAAAHDLALEATFEMPANNLIVVFRHR</sequence>
<accession>A0ABV2D0W0</accession>
<dbReference type="SUPFAM" id="SSF53335">
    <property type="entry name" value="S-adenosyl-L-methionine-dependent methyltransferases"/>
    <property type="match status" value="1"/>
</dbReference>
<dbReference type="Pfam" id="PF06080">
    <property type="entry name" value="DUF938"/>
    <property type="match status" value="1"/>
</dbReference>
<evidence type="ECO:0000313" key="2">
    <source>
        <dbReference type="Proteomes" id="UP001548713"/>
    </source>
</evidence>
<gene>
    <name evidence="1" type="ORF">ABVV53_08355</name>
</gene>
<evidence type="ECO:0000313" key="1">
    <source>
        <dbReference type="EMBL" id="MET1755470.1"/>
    </source>
</evidence>
<dbReference type="PANTHER" id="PTHR20974">
    <property type="entry name" value="UPF0585 PROTEIN CG18661"/>
    <property type="match status" value="1"/>
</dbReference>
<name>A0ABV2D0W0_9SPHN</name>
<protein>
    <submittedName>
        <fullName evidence="1">DUF938 domain-containing protein</fullName>
    </submittedName>
</protein>
<keyword evidence="2" id="KW-1185">Reference proteome</keyword>
<comment type="caution">
    <text evidence="1">The sequence shown here is derived from an EMBL/GenBank/DDBJ whole genome shotgun (WGS) entry which is preliminary data.</text>
</comment>
<reference evidence="1 2" key="1">
    <citation type="submission" date="2024-07" db="EMBL/GenBank/DDBJ databases">
        <title>Novosphingobium kalidii RD2P27.</title>
        <authorList>
            <person name="Sun J.-Q."/>
        </authorList>
    </citation>
    <scope>NUCLEOTIDE SEQUENCE [LARGE SCALE GENOMIC DNA]</scope>
    <source>
        <strain evidence="1 2">RD2P27</strain>
    </source>
</reference>